<dbReference type="SUPFAM" id="SSF52047">
    <property type="entry name" value="RNI-like"/>
    <property type="match status" value="1"/>
</dbReference>
<organism evidence="1 2">
    <name type="scientific">Buddleja alternifolia</name>
    <dbReference type="NCBI Taxonomy" id="168488"/>
    <lineage>
        <taxon>Eukaryota</taxon>
        <taxon>Viridiplantae</taxon>
        <taxon>Streptophyta</taxon>
        <taxon>Embryophyta</taxon>
        <taxon>Tracheophyta</taxon>
        <taxon>Spermatophyta</taxon>
        <taxon>Magnoliopsida</taxon>
        <taxon>eudicotyledons</taxon>
        <taxon>Gunneridae</taxon>
        <taxon>Pentapetalae</taxon>
        <taxon>asterids</taxon>
        <taxon>lamiids</taxon>
        <taxon>Lamiales</taxon>
        <taxon>Scrophulariaceae</taxon>
        <taxon>Buddlejeae</taxon>
        <taxon>Buddleja</taxon>
    </lineage>
</organism>
<gene>
    <name evidence="1" type="ORF">BUALT_Bualt01G0051500</name>
</gene>
<dbReference type="PANTHER" id="PTHR16134">
    <property type="entry name" value="F-BOX/TPR REPEAT PROTEIN POF3"/>
    <property type="match status" value="1"/>
</dbReference>
<proteinExistence type="predicted"/>
<dbReference type="Proteomes" id="UP000826271">
    <property type="component" value="Unassembled WGS sequence"/>
</dbReference>
<keyword evidence="2" id="KW-1185">Reference proteome</keyword>
<dbReference type="PANTHER" id="PTHR16134:SF43">
    <property type="entry name" value="CORONATINE-INSENSITIVE PROTEIN 1"/>
    <property type="match status" value="1"/>
</dbReference>
<dbReference type="GO" id="GO:0031146">
    <property type="term" value="P:SCF-dependent proteasomal ubiquitin-dependent protein catabolic process"/>
    <property type="evidence" value="ECO:0007669"/>
    <property type="project" value="TreeGrafter"/>
</dbReference>
<dbReference type="AlphaFoldDB" id="A0AAV6YF45"/>
<dbReference type="GO" id="GO:0019005">
    <property type="term" value="C:SCF ubiquitin ligase complex"/>
    <property type="evidence" value="ECO:0007669"/>
    <property type="project" value="TreeGrafter"/>
</dbReference>
<name>A0AAV6YF45_9LAMI</name>
<dbReference type="Gene3D" id="3.80.10.10">
    <property type="entry name" value="Ribonuclease Inhibitor"/>
    <property type="match status" value="1"/>
</dbReference>
<accession>A0AAV6YF45</accession>
<protein>
    <submittedName>
        <fullName evidence="1">Uncharacterized protein</fullName>
    </submittedName>
</protein>
<sequence>MQLVRTVIGDRGLIVLAQCCARIKRLRILLGTDDQVMEDEGGVSDTGLVALALGCRELEQLNVFVWDITNESLEYIGKCLKELRDFRLCLIKGEITISDLPLDFGVKSVLRGCEKLTRLDLELRLGWLTDVGLSFIGRNSQNIRRMLLSFVGETDRGLEMFSRWCRGFRHLEIRRCTFSENAVALAAIQLTSVTYLWVQFENSCIRDRALSHMVRPRWVMELIQERRRAVRNGNHVFVARQKPHLLAYYSVDGRRRTDAPGTITLM</sequence>
<dbReference type="InterPro" id="IPR032675">
    <property type="entry name" value="LRR_dom_sf"/>
</dbReference>
<comment type="caution">
    <text evidence="1">The sequence shown here is derived from an EMBL/GenBank/DDBJ whole genome shotgun (WGS) entry which is preliminary data.</text>
</comment>
<evidence type="ECO:0000313" key="2">
    <source>
        <dbReference type="Proteomes" id="UP000826271"/>
    </source>
</evidence>
<evidence type="ECO:0000313" key="1">
    <source>
        <dbReference type="EMBL" id="KAG8390130.1"/>
    </source>
</evidence>
<reference evidence="1" key="1">
    <citation type="submission" date="2019-10" db="EMBL/GenBank/DDBJ databases">
        <authorList>
            <person name="Zhang R."/>
            <person name="Pan Y."/>
            <person name="Wang J."/>
            <person name="Ma R."/>
            <person name="Yu S."/>
        </authorList>
    </citation>
    <scope>NUCLEOTIDE SEQUENCE</scope>
    <source>
        <strain evidence="1">LA-IB0</strain>
        <tissue evidence="1">Leaf</tissue>
    </source>
</reference>
<dbReference type="EMBL" id="WHWC01000001">
    <property type="protein sequence ID" value="KAG8390130.1"/>
    <property type="molecule type" value="Genomic_DNA"/>
</dbReference>